<protein>
    <submittedName>
        <fullName evidence="8">Sugar ABC transporter permease</fullName>
    </submittedName>
</protein>
<evidence type="ECO:0000259" key="7">
    <source>
        <dbReference type="PROSITE" id="PS50928"/>
    </source>
</evidence>
<dbReference type="PANTHER" id="PTHR43496">
    <property type="entry name" value="PROTEIN LPLB"/>
    <property type="match status" value="1"/>
</dbReference>
<evidence type="ECO:0000256" key="6">
    <source>
        <dbReference type="RuleBase" id="RU363032"/>
    </source>
</evidence>
<gene>
    <name evidence="8" type="ORF">IDH45_28060</name>
</gene>
<dbReference type="GO" id="GO:0055085">
    <property type="term" value="P:transmembrane transport"/>
    <property type="evidence" value="ECO:0007669"/>
    <property type="project" value="InterPro"/>
</dbReference>
<evidence type="ECO:0000313" key="9">
    <source>
        <dbReference type="Proteomes" id="UP000639396"/>
    </source>
</evidence>
<keyword evidence="3 6" id="KW-0812">Transmembrane</keyword>
<name>A0A927CD34_9BACL</name>
<evidence type="ECO:0000256" key="2">
    <source>
        <dbReference type="ARBA" id="ARBA00022448"/>
    </source>
</evidence>
<dbReference type="Proteomes" id="UP000639396">
    <property type="component" value="Unassembled WGS sequence"/>
</dbReference>
<evidence type="ECO:0000256" key="4">
    <source>
        <dbReference type="ARBA" id="ARBA00022989"/>
    </source>
</evidence>
<dbReference type="PANTHER" id="PTHR43496:SF1">
    <property type="entry name" value="POLYGALACTURONAN_RHAMNOGALACTURONAN TRANSPORT SYSTEM PERMEASE PROTEIN YTEP"/>
    <property type="match status" value="1"/>
</dbReference>
<evidence type="ECO:0000256" key="3">
    <source>
        <dbReference type="ARBA" id="ARBA00022692"/>
    </source>
</evidence>
<dbReference type="SUPFAM" id="SSF161098">
    <property type="entry name" value="MetI-like"/>
    <property type="match status" value="1"/>
</dbReference>
<dbReference type="EMBL" id="JACXJA010000048">
    <property type="protein sequence ID" value="MBD2865843.1"/>
    <property type="molecule type" value="Genomic_DNA"/>
</dbReference>
<organism evidence="8 9">
    <name type="scientific">Paenibacillus oceani</name>
    <dbReference type="NCBI Taxonomy" id="2772510"/>
    <lineage>
        <taxon>Bacteria</taxon>
        <taxon>Bacillati</taxon>
        <taxon>Bacillota</taxon>
        <taxon>Bacilli</taxon>
        <taxon>Bacillales</taxon>
        <taxon>Paenibacillaceae</taxon>
        <taxon>Paenibacillus</taxon>
    </lineage>
</organism>
<feature type="transmembrane region" description="Helical" evidence="6">
    <location>
        <begin position="271"/>
        <end position="292"/>
    </location>
</feature>
<reference evidence="8" key="1">
    <citation type="submission" date="2020-09" db="EMBL/GenBank/DDBJ databases">
        <title>A novel bacterium of genus Paenibacillus, isolated from South China Sea.</title>
        <authorList>
            <person name="Huang H."/>
            <person name="Mo K."/>
            <person name="Hu Y."/>
        </authorList>
    </citation>
    <scope>NUCLEOTIDE SEQUENCE</scope>
    <source>
        <strain evidence="8">IB182363</strain>
    </source>
</reference>
<feature type="transmembrane region" description="Helical" evidence="6">
    <location>
        <begin position="82"/>
        <end position="103"/>
    </location>
</feature>
<feature type="transmembrane region" description="Helical" evidence="6">
    <location>
        <begin position="221"/>
        <end position="243"/>
    </location>
</feature>
<feature type="domain" description="ABC transmembrane type-1" evidence="7">
    <location>
        <begin position="78"/>
        <end position="292"/>
    </location>
</feature>
<dbReference type="RefSeq" id="WP_190931464.1">
    <property type="nucleotide sequence ID" value="NZ_JACXJA010000048.1"/>
</dbReference>
<accession>A0A927CD34</accession>
<feature type="transmembrane region" description="Helical" evidence="6">
    <location>
        <begin position="179"/>
        <end position="200"/>
    </location>
</feature>
<keyword evidence="2 6" id="KW-0813">Transport</keyword>
<comment type="similarity">
    <text evidence="6">Belongs to the binding-protein-dependent transport system permease family.</text>
</comment>
<keyword evidence="9" id="KW-1185">Reference proteome</keyword>
<dbReference type="AlphaFoldDB" id="A0A927CD34"/>
<sequence>MKTATRDNWRKHLRTEWLLYVFLFPGLLYFILFKYVPMYGVLIAFQDYSPFLGMSGSEFVGLKHFERFFADDEFLTVFRNTLLISVYKLVWGFPVPILIALMLNEVRISWFKRTAQTLFYIPHFFSWVIFGGIVINVLSGTGIINTVLVFLGFEPVLFLGEKAYFRGILIITDILKESGWASIIYLAAITGVDPSLYEAARIDGAKKRHEIWHITLPSIRSTILILLVLQLGNILELGVQQIFMLYNPLVYEVGDIIDTYVYRVGLTEQKFSFATAVGLFQSVVGLVLILIANRIAKRYGGGVW</sequence>
<evidence type="ECO:0000256" key="1">
    <source>
        <dbReference type="ARBA" id="ARBA00004141"/>
    </source>
</evidence>
<dbReference type="PROSITE" id="PS50928">
    <property type="entry name" value="ABC_TM1"/>
    <property type="match status" value="1"/>
</dbReference>
<comment type="subcellular location">
    <subcellularLocation>
        <location evidence="6">Cell membrane</location>
        <topology evidence="6">Multi-pass membrane protein</topology>
    </subcellularLocation>
    <subcellularLocation>
        <location evidence="1">Membrane</location>
        <topology evidence="1">Multi-pass membrane protein</topology>
    </subcellularLocation>
</comment>
<feature type="transmembrane region" description="Helical" evidence="6">
    <location>
        <begin position="124"/>
        <end position="153"/>
    </location>
</feature>
<dbReference type="GO" id="GO:0005886">
    <property type="term" value="C:plasma membrane"/>
    <property type="evidence" value="ECO:0007669"/>
    <property type="project" value="UniProtKB-SubCell"/>
</dbReference>
<dbReference type="CDD" id="cd06261">
    <property type="entry name" value="TM_PBP2"/>
    <property type="match status" value="1"/>
</dbReference>
<dbReference type="InterPro" id="IPR035906">
    <property type="entry name" value="MetI-like_sf"/>
</dbReference>
<dbReference type="Pfam" id="PF00528">
    <property type="entry name" value="BPD_transp_1"/>
    <property type="match status" value="1"/>
</dbReference>
<evidence type="ECO:0000256" key="5">
    <source>
        <dbReference type="ARBA" id="ARBA00023136"/>
    </source>
</evidence>
<dbReference type="InterPro" id="IPR000515">
    <property type="entry name" value="MetI-like"/>
</dbReference>
<keyword evidence="5 6" id="KW-0472">Membrane</keyword>
<keyword evidence="4 6" id="KW-1133">Transmembrane helix</keyword>
<proteinExistence type="inferred from homology"/>
<comment type="caution">
    <text evidence="8">The sequence shown here is derived from an EMBL/GenBank/DDBJ whole genome shotgun (WGS) entry which is preliminary data.</text>
</comment>
<dbReference type="Gene3D" id="1.10.3720.10">
    <property type="entry name" value="MetI-like"/>
    <property type="match status" value="1"/>
</dbReference>
<evidence type="ECO:0000313" key="8">
    <source>
        <dbReference type="EMBL" id="MBD2865843.1"/>
    </source>
</evidence>
<feature type="transmembrane region" description="Helical" evidence="6">
    <location>
        <begin position="20"/>
        <end position="45"/>
    </location>
</feature>